<reference evidence="2" key="1">
    <citation type="journal article" date="2018" name="Mol. Biol. Evol.">
        <title>Broad Genomic Sampling Reveals a Smut Pathogenic Ancestry of the Fungal Clade Ustilaginomycotina.</title>
        <authorList>
            <person name="Kijpornyongpan T."/>
            <person name="Mondo S.J."/>
            <person name="Barry K."/>
            <person name="Sandor L."/>
            <person name="Lee J."/>
            <person name="Lipzen A."/>
            <person name="Pangilinan J."/>
            <person name="LaButti K."/>
            <person name="Hainaut M."/>
            <person name="Henrissat B."/>
            <person name="Grigoriev I.V."/>
            <person name="Spatafora J.W."/>
            <person name="Aime M.C."/>
        </authorList>
    </citation>
    <scope>NUCLEOTIDE SEQUENCE [LARGE SCALE GENOMIC DNA]</scope>
    <source>
        <strain evidence="2">MCA 4198</strain>
    </source>
</reference>
<accession>A0A316YJI4</accession>
<protein>
    <submittedName>
        <fullName evidence="2">Uncharacterized protein</fullName>
    </submittedName>
</protein>
<dbReference type="EMBL" id="KZ819637">
    <property type="protein sequence ID" value="PWN89236.1"/>
    <property type="molecule type" value="Genomic_DNA"/>
</dbReference>
<feature type="region of interest" description="Disordered" evidence="1">
    <location>
        <begin position="1"/>
        <end position="63"/>
    </location>
</feature>
<dbReference type="GeneID" id="37039940"/>
<gene>
    <name evidence="2" type="ORF">FA10DRAFT_138862</name>
</gene>
<name>A0A316YJI4_9BASI</name>
<organism evidence="2 3">
    <name type="scientific">Acaromyces ingoldii</name>
    <dbReference type="NCBI Taxonomy" id="215250"/>
    <lineage>
        <taxon>Eukaryota</taxon>
        <taxon>Fungi</taxon>
        <taxon>Dikarya</taxon>
        <taxon>Basidiomycota</taxon>
        <taxon>Ustilaginomycotina</taxon>
        <taxon>Exobasidiomycetes</taxon>
        <taxon>Exobasidiales</taxon>
        <taxon>Cryptobasidiaceae</taxon>
        <taxon>Acaromyces</taxon>
    </lineage>
</organism>
<evidence type="ECO:0000313" key="2">
    <source>
        <dbReference type="EMBL" id="PWN89236.1"/>
    </source>
</evidence>
<feature type="region of interest" description="Disordered" evidence="1">
    <location>
        <begin position="78"/>
        <end position="157"/>
    </location>
</feature>
<keyword evidence="3" id="KW-1185">Reference proteome</keyword>
<evidence type="ECO:0000313" key="3">
    <source>
        <dbReference type="Proteomes" id="UP000245768"/>
    </source>
</evidence>
<sequence>MNGDDQIAAGKNGGQSSGKPQDGDREGSMRAFPRAPTCLRPALTSARVDQERSRGGESQQMAAFKYLFRRAVVGVRVRAKEERLKTTRAGHRTVERTETPKSGRERRNKRVKRGRKGGEREGGTEKRRRTTTNREKERNCVDDDEQRACPGRSVRRV</sequence>
<feature type="compositionally biased region" description="Basic and acidic residues" evidence="1">
    <location>
        <begin position="132"/>
        <end position="141"/>
    </location>
</feature>
<proteinExistence type="predicted"/>
<evidence type="ECO:0000256" key="1">
    <source>
        <dbReference type="SAM" id="MobiDB-lite"/>
    </source>
</evidence>
<feature type="compositionally biased region" description="Basic and acidic residues" evidence="1">
    <location>
        <begin position="116"/>
        <end position="125"/>
    </location>
</feature>
<dbReference type="RefSeq" id="XP_025376434.1">
    <property type="nucleotide sequence ID" value="XM_025518024.1"/>
</dbReference>
<dbReference type="Proteomes" id="UP000245768">
    <property type="component" value="Unassembled WGS sequence"/>
</dbReference>
<dbReference type="InParanoid" id="A0A316YJI4"/>
<feature type="compositionally biased region" description="Basic residues" evidence="1">
    <location>
        <begin position="106"/>
        <end position="115"/>
    </location>
</feature>
<dbReference type="AlphaFoldDB" id="A0A316YJI4"/>
<feature type="compositionally biased region" description="Basic and acidic residues" evidence="1">
    <location>
        <begin position="92"/>
        <end position="105"/>
    </location>
</feature>